<evidence type="ECO:0000313" key="2">
    <source>
        <dbReference type="Proteomes" id="UP000305517"/>
    </source>
</evidence>
<dbReference type="EMBL" id="VAJM01000015">
    <property type="protein sequence ID" value="TLM88862.1"/>
    <property type="molecule type" value="Genomic_DNA"/>
</dbReference>
<keyword evidence="2" id="KW-1185">Reference proteome</keyword>
<dbReference type="Proteomes" id="UP000305517">
    <property type="component" value="Unassembled WGS sequence"/>
</dbReference>
<dbReference type="AlphaFoldDB" id="A0A5R8WJQ6"/>
<proteinExistence type="predicted"/>
<evidence type="ECO:0008006" key="3">
    <source>
        <dbReference type="Google" id="ProtNLM"/>
    </source>
</evidence>
<protein>
    <recommendedName>
        <fullName evidence="3">Transposase</fullName>
    </recommendedName>
</protein>
<comment type="caution">
    <text evidence="1">The sequence shown here is derived from an EMBL/GenBank/DDBJ whole genome shotgun (WGS) entry which is preliminary data.</text>
</comment>
<reference evidence="1 2" key="1">
    <citation type="submission" date="2019-05" db="EMBL/GenBank/DDBJ databases">
        <title>Hymenobacter edaphi sp. nov., isolated from abandoned arsenic-contaminated farmland soil.</title>
        <authorList>
            <person name="Nie L."/>
        </authorList>
    </citation>
    <scope>NUCLEOTIDE SEQUENCE [LARGE SCALE GENOMIC DNA]</scope>
    <source>
        <strain evidence="1 2">1-3-3-8</strain>
    </source>
</reference>
<gene>
    <name evidence="1" type="ORF">FDY95_22025</name>
</gene>
<sequence>MLRARLGRLERKSQSFSRSLKLLNACVRLFLYGYKATRYLR</sequence>
<name>A0A5R8WJQ6_9BACT</name>
<evidence type="ECO:0000313" key="1">
    <source>
        <dbReference type="EMBL" id="TLM88862.1"/>
    </source>
</evidence>
<organism evidence="1 2">
    <name type="scientific">Hymenobacter jeollabukensis</name>
    <dbReference type="NCBI Taxonomy" id="2025313"/>
    <lineage>
        <taxon>Bacteria</taxon>
        <taxon>Pseudomonadati</taxon>
        <taxon>Bacteroidota</taxon>
        <taxon>Cytophagia</taxon>
        <taxon>Cytophagales</taxon>
        <taxon>Hymenobacteraceae</taxon>
        <taxon>Hymenobacter</taxon>
    </lineage>
</organism>
<accession>A0A5R8WJQ6</accession>